<dbReference type="Proteomes" id="UP000295252">
    <property type="component" value="Chromosome III"/>
</dbReference>
<dbReference type="PANTHER" id="PTHR34359:SF28">
    <property type="entry name" value="CLAVATA3_ESR (CLE)-RELATED PROTEIN 12"/>
    <property type="match status" value="1"/>
</dbReference>
<proteinExistence type="inferred from homology"/>
<protein>
    <submittedName>
        <fullName evidence="7">Uncharacterized protein</fullName>
    </submittedName>
</protein>
<evidence type="ECO:0000256" key="1">
    <source>
        <dbReference type="ARBA" id="ARBA00005416"/>
    </source>
</evidence>
<keyword evidence="2" id="KW-0217">Developmental protein</keyword>
<comment type="similarity">
    <text evidence="1">Belongs to the CLV3/ESR signal peptide family.</text>
</comment>
<evidence type="ECO:0000256" key="4">
    <source>
        <dbReference type="ARBA" id="ARBA00023278"/>
    </source>
</evidence>
<feature type="compositionally biased region" description="Basic and acidic residues" evidence="5">
    <location>
        <begin position="89"/>
        <end position="99"/>
    </location>
</feature>
<keyword evidence="6" id="KW-1133">Transmembrane helix</keyword>
<evidence type="ECO:0000256" key="3">
    <source>
        <dbReference type="ARBA" id="ARBA00022782"/>
    </source>
</evidence>
<dbReference type="PANTHER" id="PTHR34359">
    <property type="entry name" value="CLAVATA3/ESR (CLE)-RELATED PROTEIN 10"/>
    <property type="match status" value="1"/>
</dbReference>
<dbReference type="EMBL" id="HG739089">
    <property type="protein sequence ID" value="CDP00566.1"/>
    <property type="molecule type" value="Genomic_DNA"/>
</dbReference>
<evidence type="ECO:0000256" key="6">
    <source>
        <dbReference type="SAM" id="Phobius"/>
    </source>
</evidence>
<gene>
    <name evidence="7" type="ORF">GSCOC_T00032546001</name>
</gene>
<keyword evidence="8" id="KW-1185">Reference proteome</keyword>
<evidence type="ECO:0000256" key="2">
    <source>
        <dbReference type="ARBA" id="ARBA00022473"/>
    </source>
</evidence>
<dbReference type="InterPro" id="IPR039618">
    <property type="entry name" value="CLE9-13"/>
</dbReference>
<keyword evidence="3" id="KW-0221">Differentiation</keyword>
<dbReference type="OMA" id="FDFTPFH"/>
<feature type="transmembrane region" description="Helical" evidence="6">
    <location>
        <begin position="6"/>
        <end position="22"/>
    </location>
</feature>
<keyword evidence="6" id="KW-0812">Transmembrane</keyword>
<evidence type="ECO:0000313" key="7">
    <source>
        <dbReference type="EMBL" id="CDP00566.1"/>
    </source>
</evidence>
<organism evidence="7 8">
    <name type="scientific">Coffea canephora</name>
    <name type="common">Robusta coffee</name>
    <dbReference type="NCBI Taxonomy" id="49390"/>
    <lineage>
        <taxon>Eukaryota</taxon>
        <taxon>Viridiplantae</taxon>
        <taxon>Streptophyta</taxon>
        <taxon>Embryophyta</taxon>
        <taxon>Tracheophyta</taxon>
        <taxon>Spermatophyta</taxon>
        <taxon>Magnoliopsida</taxon>
        <taxon>eudicotyledons</taxon>
        <taxon>Gunneridae</taxon>
        <taxon>Pentapetalae</taxon>
        <taxon>asterids</taxon>
        <taxon>lamiids</taxon>
        <taxon>Gentianales</taxon>
        <taxon>Rubiaceae</taxon>
        <taxon>Ixoroideae</taxon>
        <taxon>Gardenieae complex</taxon>
        <taxon>Bertiereae - Coffeeae clade</taxon>
        <taxon>Coffeeae</taxon>
        <taxon>Coffea</taxon>
    </lineage>
</organism>
<keyword evidence="4" id="KW-0379">Hydroxylation</keyword>
<reference evidence="8" key="1">
    <citation type="journal article" date="2014" name="Science">
        <title>The coffee genome provides insight into the convergent evolution of caffeine biosynthesis.</title>
        <authorList>
            <person name="Denoeud F."/>
            <person name="Carretero-Paulet L."/>
            <person name="Dereeper A."/>
            <person name="Droc G."/>
            <person name="Guyot R."/>
            <person name="Pietrella M."/>
            <person name="Zheng C."/>
            <person name="Alberti A."/>
            <person name="Anthony F."/>
            <person name="Aprea G."/>
            <person name="Aury J.M."/>
            <person name="Bento P."/>
            <person name="Bernard M."/>
            <person name="Bocs S."/>
            <person name="Campa C."/>
            <person name="Cenci A."/>
            <person name="Combes M.C."/>
            <person name="Crouzillat D."/>
            <person name="Da Silva C."/>
            <person name="Daddiego L."/>
            <person name="De Bellis F."/>
            <person name="Dussert S."/>
            <person name="Garsmeur O."/>
            <person name="Gayraud T."/>
            <person name="Guignon V."/>
            <person name="Jahn K."/>
            <person name="Jamilloux V."/>
            <person name="Joet T."/>
            <person name="Labadie K."/>
            <person name="Lan T."/>
            <person name="Leclercq J."/>
            <person name="Lepelley M."/>
            <person name="Leroy T."/>
            <person name="Li L.T."/>
            <person name="Librado P."/>
            <person name="Lopez L."/>
            <person name="Munoz A."/>
            <person name="Noel B."/>
            <person name="Pallavicini A."/>
            <person name="Perrotta G."/>
            <person name="Poncet V."/>
            <person name="Pot D."/>
            <person name="Priyono X."/>
            <person name="Rigoreau M."/>
            <person name="Rouard M."/>
            <person name="Rozas J."/>
            <person name="Tranchant-Dubreuil C."/>
            <person name="VanBuren R."/>
            <person name="Zhang Q."/>
            <person name="Andrade A.C."/>
            <person name="Argout X."/>
            <person name="Bertrand B."/>
            <person name="de Kochko A."/>
            <person name="Graziosi G."/>
            <person name="Henry R.J."/>
            <person name="Jayarama X."/>
            <person name="Ming R."/>
            <person name="Nagai C."/>
            <person name="Rounsley S."/>
            <person name="Sankoff D."/>
            <person name="Giuliano G."/>
            <person name="Albert V.A."/>
            <person name="Wincker P."/>
            <person name="Lashermes P."/>
        </authorList>
    </citation>
    <scope>NUCLEOTIDE SEQUENCE [LARGE SCALE GENOMIC DNA]</scope>
    <source>
        <strain evidence="8">cv. DH200-94</strain>
    </source>
</reference>
<accession>A0A068TWD0</accession>
<keyword evidence="6" id="KW-0472">Membrane</keyword>
<sequence>MNISHVLIYLILCLSMFFLWLHEYRGLMSTHNYDAISHPSSLSHHQPSIHRKALASAEFDFTPFLKSHHNKRPRRSPDDRAPPSDGDEIDPRYGAEKRLVPTGPNPLHH</sequence>
<name>A0A068TWD0_COFCA</name>
<feature type="region of interest" description="Disordered" evidence="5">
    <location>
        <begin position="66"/>
        <end position="109"/>
    </location>
</feature>
<dbReference type="PhylomeDB" id="A0A068TWD0"/>
<dbReference type="Gramene" id="CDP00566">
    <property type="protein sequence ID" value="CDP00566"/>
    <property type="gene ID" value="GSCOC_T00032546001"/>
</dbReference>
<dbReference type="OrthoDB" id="753861at2759"/>
<dbReference type="InParanoid" id="A0A068TWD0"/>
<evidence type="ECO:0000313" key="8">
    <source>
        <dbReference type="Proteomes" id="UP000295252"/>
    </source>
</evidence>
<dbReference type="GO" id="GO:0030154">
    <property type="term" value="P:cell differentiation"/>
    <property type="evidence" value="ECO:0007669"/>
    <property type="project" value="UniProtKB-KW"/>
</dbReference>
<evidence type="ECO:0000256" key="5">
    <source>
        <dbReference type="SAM" id="MobiDB-lite"/>
    </source>
</evidence>
<dbReference type="AlphaFoldDB" id="A0A068TWD0"/>